<keyword evidence="1" id="KW-0812">Transmembrane</keyword>
<sequence length="109" mass="11209">MELREFFEHLSGAQRVYGQPYEKDGATVIPAVSVRAGGGFGQGDVQGQVTGGTGGGGGAIARPVGAYVIKNGEVSWEPAIDVNRIVLGGQILAGIALIVIALRAGFRRS</sequence>
<dbReference type="EMBL" id="JBHSFP010000033">
    <property type="protein sequence ID" value="MFC4535592.1"/>
    <property type="molecule type" value="Genomic_DNA"/>
</dbReference>
<protein>
    <submittedName>
        <fullName evidence="2">Spore germination protein GerW family protein</fullName>
    </submittedName>
</protein>
<accession>A0ABV9CT73</accession>
<comment type="caution">
    <text evidence="2">The sequence shown here is derived from an EMBL/GenBank/DDBJ whole genome shotgun (WGS) entry which is preliminary data.</text>
</comment>
<gene>
    <name evidence="2" type="ORF">ACFO60_32915</name>
</gene>
<dbReference type="Proteomes" id="UP001596004">
    <property type="component" value="Unassembled WGS sequence"/>
</dbReference>
<dbReference type="Pfam" id="PF09579">
    <property type="entry name" value="Spore_YtfJ"/>
    <property type="match status" value="1"/>
</dbReference>
<dbReference type="InterPro" id="IPR014229">
    <property type="entry name" value="Spore_YtfJ"/>
</dbReference>
<keyword evidence="3" id="KW-1185">Reference proteome</keyword>
<keyword evidence="1" id="KW-1133">Transmembrane helix</keyword>
<evidence type="ECO:0000313" key="3">
    <source>
        <dbReference type="Proteomes" id="UP001596004"/>
    </source>
</evidence>
<proteinExistence type="predicted"/>
<reference evidence="3" key="1">
    <citation type="journal article" date="2019" name="Int. J. Syst. Evol. Microbiol.">
        <title>The Global Catalogue of Microorganisms (GCM) 10K type strain sequencing project: providing services to taxonomists for standard genome sequencing and annotation.</title>
        <authorList>
            <consortium name="The Broad Institute Genomics Platform"/>
            <consortium name="The Broad Institute Genome Sequencing Center for Infectious Disease"/>
            <person name="Wu L."/>
            <person name="Ma J."/>
        </authorList>
    </citation>
    <scope>NUCLEOTIDE SEQUENCE [LARGE SCALE GENOMIC DNA]</scope>
    <source>
        <strain evidence="3">CGMCC 4.7132</strain>
    </source>
</reference>
<feature type="transmembrane region" description="Helical" evidence="1">
    <location>
        <begin position="85"/>
        <end position="106"/>
    </location>
</feature>
<keyword evidence="1" id="KW-0472">Membrane</keyword>
<organism evidence="2 3">
    <name type="scientific">Sphaerisporangium dianthi</name>
    <dbReference type="NCBI Taxonomy" id="1436120"/>
    <lineage>
        <taxon>Bacteria</taxon>
        <taxon>Bacillati</taxon>
        <taxon>Actinomycetota</taxon>
        <taxon>Actinomycetes</taxon>
        <taxon>Streptosporangiales</taxon>
        <taxon>Streptosporangiaceae</taxon>
        <taxon>Sphaerisporangium</taxon>
    </lineage>
</organism>
<evidence type="ECO:0000256" key="1">
    <source>
        <dbReference type="SAM" id="Phobius"/>
    </source>
</evidence>
<evidence type="ECO:0000313" key="2">
    <source>
        <dbReference type="EMBL" id="MFC4535592.1"/>
    </source>
</evidence>
<dbReference type="RefSeq" id="WP_380848444.1">
    <property type="nucleotide sequence ID" value="NZ_JBHSFP010000033.1"/>
</dbReference>
<name>A0ABV9CT73_9ACTN</name>